<dbReference type="EMBL" id="HE612871">
    <property type="protein sequence ID" value="CCE66266.1"/>
    <property type="molecule type" value="Genomic_DNA"/>
</dbReference>
<protein>
    <recommendedName>
        <fullName evidence="2">CNH domain-containing protein</fullName>
    </recommendedName>
</protein>
<dbReference type="KEGG" id="tpf:TPHA_0P01080"/>
<evidence type="ECO:0000313" key="3">
    <source>
        <dbReference type="EMBL" id="CCE66266.1"/>
    </source>
</evidence>
<dbReference type="OrthoDB" id="5325112at2759"/>
<keyword evidence="4" id="KW-1185">Reference proteome</keyword>
<dbReference type="GO" id="GO:0000329">
    <property type="term" value="C:fungal-type vacuole membrane"/>
    <property type="evidence" value="ECO:0007669"/>
    <property type="project" value="TreeGrafter"/>
</dbReference>
<dbReference type="GeneID" id="11530924"/>
<feature type="domain" description="CNH" evidence="2">
    <location>
        <begin position="131"/>
        <end position="405"/>
    </location>
</feature>
<feature type="compositionally biased region" description="Basic and acidic residues" evidence="1">
    <location>
        <begin position="90"/>
        <end position="102"/>
    </location>
</feature>
<feature type="compositionally biased region" description="Polar residues" evidence="1">
    <location>
        <begin position="31"/>
        <end position="41"/>
    </location>
</feature>
<organism evidence="3 4">
    <name type="scientific">Tetrapisispora phaffii (strain ATCC 24235 / CBS 4417 / NBRC 1672 / NRRL Y-8282 / UCD 70-5)</name>
    <name type="common">Yeast</name>
    <name type="synonym">Fabospora phaffii</name>
    <dbReference type="NCBI Taxonomy" id="1071381"/>
    <lineage>
        <taxon>Eukaryota</taxon>
        <taxon>Fungi</taxon>
        <taxon>Dikarya</taxon>
        <taxon>Ascomycota</taxon>
        <taxon>Saccharomycotina</taxon>
        <taxon>Saccharomycetes</taxon>
        <taxon>Saccharomycetales</taxon>
        <taxon>Saccharomycetaceae</taxon>
        <taxon>Tetrapisispora</taxon>
    </lineage>
</organism>
<evidence type="ECO:0000313" key="4">
    <source>
        <dbReference type="Proteomes" id="UP000005666"/>
    </source>
</evidence>
<gene>
    <name evidence="3" type="primary">TPHA0P01080</name>
    <name evidence="3" type="ordered locus">TPHA_0P01080</name>
</gene>
<dbReference type="GO" id="GO:0006914">
    <property type="term" value="P:autophagy"/>
    <property type="evidence" value="ECO:0007669"/>
    <property type="project" value="TreeGrafter"/>
</dbReference>
<feature type="region of interest" description="Disordered" evidence="1">
    <location>
        <begin position="1"/>
        <end position="48"/>
    </location>
</feature>
<dbReference type="InterPro" id="IPR032914">
    <property type="entry name" value="Vam6/VPS39/TRAP1"/>
</dbReference>
<name>G8C288_TETPH</name>
<dbReference type="HOGENOM" id="CLU_005205_0_0_1"/>
<reference evidence="3 4" key="1">
    <citation type="journal article" date="2011" name="Proc. Natl. Acad. Sci. U.S.A.">
        <title>Evolutionary erosion of yeast sex chromosomes by mating-type switching accidents.</title>
        <authorList>
            <person name="Gordon J.L."/>
            <person name="Armisen D."/>
            <person name="Proux-Wera E."/>
            <person name="Oheigeartaigh S.S."/>
            <person name="Byrne K.P."/>
            <person name="Wolfe K.H."/>
        </authorList>
    </citation>
    <scope>NUCLEOTIDE SEQUENCE [LARGE SCALE GENOMIC DNA]</scope>
    <source>
        <strain evidence="4">ATCC 24235 / CBS 4417 / NBRC 1672 / NRRL Y-8282 / UCD 70-5</strain>
    </source>
</reference>
<dbReference type="eggNOG" id="KOG2063">
    <property type="taxonomic scope" value="Eukaryota"/>
</dbReference>
<dbReference type="PANTHER" id="PTHR12894:SF28">
    <property type="entry name" value="VACUOLAR PROTEIN SORTING-ASSOCIATED PROTEIN 3"/>
    <property type="match status" value="1"/>
</dbReference>
<dbReference type="PANTHER" id="PTHR12894">
    <property type="entry name" value="CNH DOMAIN CONTAINING"/>
    <property type="match status" value="1"/>
</dbReference>
<feature type="compositionally biased region" description="Basic and acidic residues" evidence="1">
    <location>
        <begin position="1"/>
        <end position="24"/>
    </location>
</feature>
<dbReference type="PROSITE" id="PS50219">
    <property type="entry name" value="CNH"/>
    <property type="match status" value="1"/>
</dbReference>
<evidence type="ECO:0000259" key="2">
    <source>
        <dbReference type="PROSITE" id="PS50219"/>
    </source>
</evidence>
<dbReference type="OMA" id="EFAPVPN"/>
<dbReference type="STRING" id="1071381.G8C288"/>
<dbReference type="GO" id="GO:0034058">
    <property type="term" value="P:endosomal vesicle fusion"/>
    <property type="evidence" value="ECO:0007669"/>
    <property type="project" value="TreeGrafter"/>
</dbReference>
<proteinExistence type="predicted"/>
<dbReference type="InterPro" id="IPR001180">
    <property type="entry name" value="CNH_dom"/>
</dbReference>
<dbReference type="Proteomes" id="UP000005666">
    <property type="component" value="Chromosome 16"/>
</dbReference>
<accession>G8C288</accession>
<dbReference type="AlphaFoldDB" id="G8C288"/>
<sequence>MSDENRVNSDVVDKLNDYVDKNPVEEDSESNIEITKNSTHLHSTHEDDEVNVLQENVDEELLPKREETGIEKDSLLENEKNNTIVLEEQDNSKDIESVQDKQETDSKLPFKLTLDDDSFIVHPLIEHIPDELEYTCFESYEQNLYLGTESGDLLHYFEIEKSNYMLVSQTKFNSEFNKPIDKIILLPNIERALLLSNNTLTQFLLPEFAPAPNTENIANISYLLLKSYSTNSNSYKILLFLENEVNEYRITQTSTNLVRRYPWKSISEASLCDKSMMIARSNHYELIQARSKEVTPLFKVSESDEPLKPIISSNNGTGFNVVTGGTSIDSTAMVFKVNKSGEIDSGNLVLDRYPDSVLSKSPYLIVNFNNNEIHIYKEVTNGDSALIQIIKSQSKFNICESFKQFECSNIEEAKKIKSLVTEKLRLVPLEEDNGDIFRINGENSYINSLFKLSTSMLLYGKAGIYLLIQKPGILRFDKYDEKEIENVRGYIGSLRGDLTKYQQIEKEYLTALKILLYTLHNAAIDEKIISKWYQVAELVDIRLLLYLLDMEYYGNLCIFNGLKKFIENLKLLKLIHKVKDKISLITLLNRKLINCSKREEIRDYNNVMKSIEMNLFHLLTENNKEITTDMFIEPILNEILLILQEEPEKYSVLLKKIYLEKHNYTELITLFKNEGNAQEILDLIVTKFSELPKAYTANELIEDLIYIINSLPLNNEIIKKTLSVVEKANFNINDFTDKLTSNVEVKVAVIEHIGAKSEVNKEFLLRYYLANFQKELELNNLWENLGKYASEYTSDLNYYKSSLSDFLLIKLKYDSIFNDFLNYIQQIKLLCKDETVDNSNIRLVLDDIKKIDIGNLLLMLFLMPEFIGISDILISSDELLSMYMLYNDFLNIERYLKVETFLKVFNHYLSFSGTPDGVKTVITFLKRNCNTIVDNNMLVKIFELLPDNFSVMSLFDVLFPIIKKREGIKHKYYLEKALARNELTSYSNTLNHFKCQE</sequence>
<evidence type="ECO:0000256" key="1">
    <source>
        <dbReference type="SAM" id="MobiDB-lite"/>
    </source>
</evidence>
<dbReference type="RefSeq" id="XP_003688700.1">
    <property type="nucleotide sequence ID" value="XM_003688652.1"/>
</dbReference>
<feature type="region of interest" description="Disordered" evidence="1">
    <location>
        <begin position="81"/>
        <end position="102"/>
    </location>
</feature>